<name>A0A0H3AX69_RICRS</name>
<dbReference type="KEGG" id="rri:A1G_04140"/>
<dbReference type="EMBL" id="CP000848">
    <property type="protein sequence ID" value="ABV76342.1"/>
    <property type="molecule type" value="Genomic_DNA"/>
</dbReference>
<dbReference type="GeneID" id="79938059"/>
<reference evidence="2" key="1">
    <citation type="submission" date="2007-09" db="EMBL/GenBank/DDBJ databases">
        <title>Complete genome sequence of Rickettsia rickettsii.</title>
        <authorList>
            <person name="Madan A."/>
            <person name="Fahey J."/>
            <person name="Helton E."/>
            <person name="Ketteman M."/>
            <person name="Madan A."/>
            <person name="Rodrigues S."/>
            <person name="Sanchez A."/>
            <person name="Dasch G."/>
            <person name="Eremeeva M."/>
        </authorList>
    </citation>
    <scope>NUCLEOTIDE SEQUENCE [LARGE SCALE GENOMIC DNA]</scope>
    <source>
        <strain evidence="2">Sheila Smith</strain>
    </source>
</reference>
<proteinExistence type="predicted"/>
<sequence length="54" mass="6304">METKVGFRKNAKTHYEKLREARIEKIKNYQTNLKNIAASSKPKARNRTTNRGRG</sequence>
<evidence type="ECO:0000313" key="2">
    <source>
        <dbReference type="Proteomes" id="UP000006832"/>
    </source>
</evidence>
<accession>A0A0H3AX69</accession>
<dbReference type="HOGENOM" id="CLU_195330_0_0_5"/>
<evidence type="ECO:0000313" key="1">
    <source>
        <dbReference type="EMBL" id="ABV76342.1"/>
    </source>
</evidence>
<organism evidence="1 2">
    <name type="scientific">Rickettsia rickettsii (strain Sheila Smith)</name>
    <dbReference type="NCBI Taxonomy" id="392021"/>
    <lineage>
        <taxon>Bacteria</taxon>
        <taxon>Pseudomonadati</taxon>
        <taxon>Pseudomonadota</taxon>
        <taxon>Alphaproteobacteria</taxon>
        <taxon>Rickettsiales</taxon>
        <taxon>Rickettsiaceae</taxon>
        <taxon>Rickettsieae</taxon>
        <taxon>Rickettsia</taxon>
        <taxon>spotted fever group</taxon>
    </lineage>
</organism>
<gene>
    <name evidence="1" type="ordered locus">A1G_04140</name>
</gene>
<dbReference type="AlphaFoldDB" id="A0A0H3AX69"/>
<protein>
    <submittedName>
        <fullName evidence="1">Uncharacterized protein</fullName>
    </submittedName>
</protein>
<dbReference type="Proteomes" id="UP000006832">
    <property type="component" value="Chromosome"/>
</dbReference>
<dbReference type="RefSeq" id="WP_012150916.1">
    <property type="nucleotide sequence ID" value="NC_009882.1"/>
</dbReference>